<dbReference type="GeneID" id="106477994"/>
<gene>
    <name evidence="10 11" type="primary">LOC106477994</name>
</gene>
<evidence type="ECO:0000313" key="10">
    <source>
        <dbReference type="RefSeq" id="XP_013793954.1"/>
    </source>
</evidence>
<protein>
    <submittedName>
        <fullName evidence="10 11">Rho-associated protein kinase 1-like</fullName>
    </submittedName>
</protein>
<evidence type="ECO:0000256" key="6">
    <source>
        <dbReference type="PROSITE-ProRule" id="PRU10141"/>
    </source>
</evidence>
<feature type="compositionally biased region" description="Basic and acidic residues" evidence="7">
    <location>
        <begin position="550"/>
        <end position="561"/>
    </location>
</feature>
<evidence type="ECO:0000256" key="5">
    <source>
        <dbReference type="ARBA" id="ARBA00022840"/>
    </source>
</evidence>
<feature type="compositionally biased region" description="Polar residues" evidence="7">
    <location>
        <begin position="861"/>
        <end position="873"/>
    </location>
</feature>
<dbReference type="SUPFAM" id="SSF56112">
    <property type="entry name" value="Protein kinase-like (PK-like)"/>
    <property type="match status" value="1"/>
</dbReference>
<dbReference type="InterPro" id="IPR000719">
    <property type="entry name" value="Prot_kinase_dom"/>
</dbReference>
<feature type="region of interest" description="Disordered" evidence="7">
    <location>
        <begin position="529"/>
        <end position="562"/>
    </location>
</feature>
<evidence type="ECO:0000256" key="7">
    <source>
        <dbReference type="SAM" id="MobiDB-lite"/>
    </source>
</evidence>
<feature type="compositionally biased region" description="Basic and acidic residues" evidence="7">
    <location>
        <begin position="625"/>
        <end position="669"/>
    </location>
</feature>
<feature type="domain" description="Protein kinase" evidence="8">
    <location>
        <begin position="17"/>
        <end position="276"/>
    </location>
</feature>
<reference evidence="10 11" key="1">
    <citation type="submission" date="2025-05" db="UniProtKB">
        <authorList>
            <consortium name="RefSeq"/>
        </authorList>
    </citation>
    <scope>IDENTIFICATION</scope>
    <source>
        <tissue evidence="10 11">Muscle</tissue>
    </source>
</reference>
<dbReference type="Proteomes" id="UP000694941">
    <property type="component" value="Unplaced"/>
</dbReference>
<accession>A0ABM1C4F6</accession>
<evidence type="ECO:0000256" key="4">
    <source>
        <dbReference type="ARBA" id="ARBA00022777"/>
    </source>
</evidence>
<dbReference type="Pfam" id="PF00069">
    <property type="entry name" value="Pkinase"/>
    <property type="match status" value="1"/>
</dbReference>
<keyword evidence="4" id="KW-0418">Kinase</keyword>
<keyword evidence="2" id="KW-0808">Transferase</keyword>
<keyword evidence="9" id="KW-1185">Reference proteome</keyword>
<dbReference type="PROSITE" id="PS50011">
    <property type="entry name" value="PROTEIN_KINASE_DOM"/>
    <property type="match status" value="1"/>
</dbReference>
<evidence type="ECO:0000313" key="11">
    <source>
        <dbReference type="RefSeq" id="XP_022237230.1"/>
    </source>
</evidence>
<dbReference type="InterPro" id="IPR047916">
    <property type="entry name" value="TTBK_Asator-like_STKc"/>
</dbReference>
<keyword evidence="3 6" id="KW-0547">Nucleotide-binding</keyword>
<sequence>MTSEDLLQPGHVVKERWKVVKKIGGGGFGEIYEGLDLVTKELVAIKLESAKQAKQVLKMEVAVLKKLQGKEHVCRFSGCGRNDRFNYVVMQLQGKNLAELRRSQPRSAFSLSTTLRLGLQILKAIESIHEVGFLHRDVKPSNFSMGRQPHNCRKVYMLDFGLARQYVTASGEVRPPRSAAGFRGTVRYASINAHKNKEMGRHDDLWSLFYMLVEFVNGQLPWRKVKDKEQVGWMKEKYDHRVLLKHLPSDFRQFLDHVCSLNYYEKPDYDMLAGLFERCMKRRGVRESDPFDWEKIYIDTSSATTTSTSAVVSKPILPDTVPLATQGTENMLENNILVTYEDRGENYTPDGYCEAVRVKDSYSKEDPRTKYRTSGNFTSEPTGRVVIPDNHQRAVTTKSTTVCENINLINNNNNTQKEKQADVEIGDSKVQEQKEFRRKKDNVQQKVKAWEIRESDHVLSVTKPIQKTVVHSKTREEVPVCQKELPGLRRDAIQENVKRELGERNESPQTKDLDFTEQVSGNQACEIPKTTQSDVSRCTPPLSTPPTEPRLPRDSTVVHRESKPRRLYPVRTRYRDVSVTQFAIADDDNISAMQQVTKGGAAALTLASKWQVSFDDSEETDNELEEHVTATSPEHRALRRDQSGASLHKSEKHSTDREKCHAKLKEKQTEPLFDNKQGEKEEELLVPEKNKIARRKSSLKSSVSQKVKSHFRDDRVKDRFHIQRKTLPLISSCNRNIQRSWSFPRLPYGVHSILLVSVKHNASEFTQRQVQKGGELNFVQDGKQTNIVSRRASLPSLQFCFTDGVKNHNPDVQTKGTCFKDLKEKFELQNSNIAMFDQQIVNSVNSIKAEEATKMSEEAATESSKSGTRSVSPHSRGILKKPSLEKSASQELQHFVSRKVVHISGDERRVSVGSQEVPKKLKTNPSKSEIGKMYGPELNISSCTVSSDDNLKAKRDESADMFLRGDEKSNTSLLQKKQKELISGNYNQNASVTILSDVPETYKLANLKSSEIHIPNDSSRKTSQVVVSSVEKCITDSSSARKHCDEKFLCSCQKKKVLK</sequence>
<keyword evidence="5 6" id="KW-0067">ATP-binding</keyword>
<dbReference type="Gene3D" id="1.10.510.10">
    <property type="entry name" value="Transferase(Phosphotransferase) domain 1"/>
    <property type="match status" value="1"/>
</dbReference>
<feature type="region of interest" description="Disordered" evidence="7">
    <location>
        <begin position="910"/>
        <end position="934"/>
    </location>
</feature>
<evidence type="ECO:0000259" key="8">
    <source>
        <dbReference type="PROSITE" id="PS50011"/>
    </source>
</evidence>
<dbReference type="RefSeq" id="XP_013793954.1">
    <property type="nucleotide sequence ID" value="XM_013938500.2"/>
</dbReference>
<evidence type="ECO:0000256" key="2">
    <source>
        <dbReference type="ARBA" id="ARBA00022679"/>
    </source>
</evidence>
<feature type="region of interest" description="Disordered" evidence="7">
    <location>
        <begin position="617"/>
        <end position="681"/>
    </location>
</feature>
<dbReference type="SMART" id="SM00220">
    <property type="entry name" value="S_TKc"/>
    <property type="match status" value="1"/>
</dbReference>
<evidence type="ECO:0000256" key="1">
    <source>
        <dbReference type="ARBA" id="ARBA00022527"/>
    </source>
</evidence>
<proteinExistence type="predicted"/>
<dbReference type="InterPro" id="IPR011009">
    <property type="entry name" value="Kinase-like_dom_sf"/>
</dbReference>
<dbReference type="PANTHER" id="PTHR11909">
    <property type="entry name" value="CASEIN KINASE-RELATED"/>
    <property type="match status" value="1"/>
</dbReference>
<dbReference type="InterPro" id="IPR050235">
    <property type="entry name" value="CK1_Ser-Thr_kinase"/>
</dbReference>
<evidence type="ECO:0000256" key="3">
    <source>
        <dbReference type="ARBA" id="ARBA00022741"/>
    </source>
</evidence>
<dbReference type="PROSITE" id="PS00107">
    <property type="entry name" value="PROTEIN_KINASE_ATP"/>
    <property type="match status" value="1"/>
</dbReference>
<dbReference type="InterPro" id="IPR017441">
    <property type="entry name" value="Protein_kinase_ATP_BS"/>
</dbReference>
<dbReference type="CDD" id="cd14017">
    <property type="entry name" value="STKc_TTBK"/>
    <property type="match status" value="1"/>
</dbReference>
<organism evidence="9 10">
    <name type="scientific">Limulus polyphemus</name>
    <name type="common">Atlantic horseshoe crab</name>
    <dbReference type="NCBI Taxonomy" id="6850"/>
    <lineage>
        <taxon>Eukaryota</taxon>
        <taxon>Metazoa</taxon>
        <taxon>Ecdysozoa</taxon>
        <taxon>Arthropoda</taxon>
        <taxon>Chelicerata</taxon>
        <taxon>Merostomata</taxon>
        <taxon>Xiphosura</taxon>
        <taxon>Limulidae</taxon>
        <taxon>Limulus</taxon>
    </lineage>
</organism>
<feature type="binding site" evidence="6">
    <location>
        <position position="46"/>
    </location>
    <ligand>
        <name>ATP</name>
        <dbReference type="ChEBI" id="CHEBI:30616"/>
    </ligand>
</feature>
<dbReference type="RefSeq" id="XP_022237230.1">
    <property type="nucleotide sequence ID" value="XM_022381522.1"/>
</dbReference>
<feature type="region of interest" description="Disordered" evidence="7">
    <location>
        <begin position="852"/>
        <end position="885"/>
    </location>
</feature>
<name>A0ABM1C4F6_LIMPO</name>
<evidence type="ECO:0000313" key="9">
    <source>
        <dbReference type="Proteomes" id="UP000694941"/>
    </source>
</evidence>
<keyword evidence="1" id="KW-0723">Serine/threonine-protein kinase</keyword>